<proteinExistence type="predicted"/>
<name>A0A1G9QMR3_9GAMM</name>
<dbReference type="RefSeq" id="WP_281242945.1">
    <property type="nucleotide sequence ID" value="NZ_FNGI01000012.1"/>
</dbReference>
<protein>
    <submittedName>
        <fullName evidence="2">Type IV pilus assembly protein PilE</fullName>
    </submittedName>
</protein>
<dbReference type="AlphaFoldDB" id="A0A1G9QMR3"/>
<dbReference type="SUPFAM" id="SSF54523">
    <property type="entry name" value="Pili subunits"/>
    <property type="match status" value="1"/>
</dbReference>
<keyword evidence="1" id="KW-0472">Membrane</keyword>
<dbReference type="PANTHER" id="PTHR30093:SF47">
    <property type="entry name" value="TYPE IV PILUS NON-CORE MINOR PILIN PILE"/>
    <property type="match status" value="1"/>
</dbReference>
<dbReference type="Pfam" id="PF16732">
    <property type="entry name" value="ComP_DUS"/>
    <property type="match status" value="1"/>
</dbReference>
<dbReference type="PANTHER" id="PTHR30093">
    <property type="entry name" value="GENERAL SECRETION PATHWAY PROTEIN G"/>
    <property type="match status" value="1"/>
</dbReference>
<dbReference type="Pfam" id="PF07963">
    <property type="entry name" value="N_methyl"/>
    <property type="match status" value="1"/>
</dbReference>
<sequence length="135" mass="14725">MMRNRERQAGFTLFELLIALVIIGILAAIAYPTYTGYVQDARRADGKAGLMETAQRLERCYTQDSSYENCISFPQLSPDEHYAIDVSQTDGGLLTATEYTLVAVPQGAQTSDTCGNLTLTQTGKRGSTGGDNDCW</sequence>
<dbReference type="Gene3D" id="3.30.700.10">
    <property type="entry name" value="Glycoprotein, Type 4 Pilin"/>
    <property type="match status" value="1"/>
</dbReference>
<evidence type="ECO:0000256" key="1">
    <source>
        <dbReference type="SAM" id="Phobius"/>
    </source>
</evidence>
<reference evidence="2 3" key="1">
    <citation type="submission" date="2016-10" db="EMBL/GenBank/DDBJ databases">
        <authorList>
            <person name="de Groot N.N."/>
        </authorList>
    </citation>
    <scope>NUCLEOTIDE SEQUENCE [LARGE SCALE GENOMIC DNA]</scope>
    <source>
        <strain evidence="2 3">DSM 14789</strain>
    </source>
</reference>
<evidence type="ECO:0000313" key="2">
    <source>
        <dbReference type="EMBL" id="SDM11837.1"/>
    </source>
</evidence>
<dbReference type="InterPro" id="IPR012902">
    <property type="entry name" value="N_methyl_site"/>
</dbReference>
<organism evidence="2 3">
    <name type="scientific">Modicisalibacter muralis</name>
    <dbReference type="NCBI Taxonomy" id="119000"/>
    <lineage>
        <taxon>Bacteria</taxon>
        <taxon>Pseudomonadati</taxon>
        <taxon>Pseudomonadota</taxon>
        <taxon>Gammaproteobacteria</taxon>
        <taxon>Oceanospirillales</taxon>
        <taxon>Halomonadaceae</taxon>
        <taxon>Modicisalibacter</taxon>
    </lineage>
</organism>
<accession>A0A1G9QMR3</accession>
<gene>
    <name evidence="2" type="ORF">SAMN05661010_03392</name>
</gene>
<dbReference type="EMBL" id="FNGI01000012">
    <property type="protein sequence ID" value="SDM11837.1"/>
    <property type="molecule type" value="Genomic_DNA"/>
</dbReference>
<keyword evidence="1" id="KW-1133">Transmembrane helix</keyword>
<dbReference type="InterPro" id="IPR031982">
    <property type="entry name" value="PilE-like"/>
</dbReference>
<dbReference type="GO" id="GO:0043683">
    <property type="term" value="P:type IV pilus assembly"/>
    <property type="evidence" value="ECO:0007669"/>
    <property type="project" value="InterPro"/>
</dbReference>
<dbReference type="Proteomes" id="UP000198654">
    <property type="component" value="Unassembled WGS sequence"/>
</dbReference>
<dbReference type="NCBIfam" id="TIGR02532">
    <property type="entry name" value="IV_pilin_GFxxxE"/>
    <property type="match status" value="1"/>
</dbReference>
<evidence type="ECO:0000313" key="3">
    <source>
        <dbReference type="Proteomes" id="UP000198654"/>
    </source>
</evidence>
<dbReference type="STRING" id="119000.SAMN05661010_03392"/>
<dbReference type="InterPro" id="IPR045584">
    <property type="entry name" value="Pilin-like"/>
</dbReference>
<feature type="transmembrane region" description="Helical" evidence="1">
    <location>
        <begin position="12"/>
        <end position="34"/>
    </location>
</feature>
<keyword evidence="3" id="KW-1185">Reference proteome</keyword>
<keyword evidence="1" id="KW-0812">Transmembrane</keyword>